<dbReference type="InterPro" id="IPR026021">
    <property type="entry name" value="YdjA-like"/>
</dbReference>
<dbReference type="PANTHER" id="PTHR43821:SF1">
    <property type="entry name" value="NAD(P)H NITROREDUCTASE YDJA-RELATED"/>
    <property type="match status" value="1"/>
</dbReference>
<dbReference type="InterPro" id="IPR000415">
    <property type="entry name" value="Nitroreductase-like"/>
</dbReference>
<dbReference type="PANTHER" id="PTHR43821">
    <property type="entry name" value="NAD(P)H NITROREDUCTASE YDJA-RELATED"/>
    <property type="match status" value="1"/>
</dbReference>
<keyword evidence="12" id="KW-1185">Reference proteome</keyword>
<dbReference type="Proteomes" id="UP000288058">
    <property type="component" value="Unassembled WGS sequence"/>
</dbReference>
<proteinExistence type="inferred from homology"/>
<dbReference type="EMBL" id="PIQC01000001">
    <property type="protein sequence ID" value="RUO73030.1"/>
    <property type="molecule type" value="Genomic_DNA"/>
</dbReference>
<feature type="binding site" evidence="8">
    <location>
        <position position="39"/>
    </location>
    <ligand>
        <name>FMN</name>
        <dbReference type="ChEBI" id="CHEBI:58210"/>
        <note>ligand shared between dimeric partners</note>
    </ligand>
</feature>
<comment type="similarity">
    <text evidence="1 7">Belongs to the nitroreductase family.</text>
</comment>
<keyword evidence="6 7" id="KW-0520">NAD</keyword>
<feature type="domain" description="Nitroreductase" evidence="10">
    <location>
        <begin position="17"/>
        <end position="161"/>
    </location>
</feature>
<evidence type="ECO:0000256" key="7">
    <source>
        <dbReference type="PIRNR" id="PIRNR000232"/>
    </source>
</evidence>
<evidence type="ECO:0000256" key="4">
    <source>
        <dbReference type="ARBA" id="ARBA00022857"/>
    </source>
</evidence>
<dbReference type="PIRSF" id="PIRSF000232">
    <property type="entry name" value="YdjA"/>
    <property type="match status" value="1"/>
</dbReference>
<gene>
    <name evidence="11" type="ORF">CWI78_00895</name>
</gene>
<feature type="binding site" description="in other chain" evidence="8">
    <location>
        <begin position="10"/>
        <end position="12"/>
    </location>
    <ligand>
        <name>FMN</name>
        <dbReference type="ChEBI" id="CHEBI:58210"/>
        <note>ligand shared between dimeric partners</note>
    </ligand>
</feature>
<comment type="caution">
    <text evidence="11">The sequence shown here is derived from an EMBL/GenBank/DDBJ whole genome shotgun (WGS) entry which is preliminary data.</text>
</comment>
<reference evidence="12" key="1">
    <citation type="journal article" date="2018" name="Front. Microbiol.">
        <title>Genome-Based Analysis Reveals the Taxonomy and Diversity of the Family Idiomarinaceae.</title>
        <authorList>
            <person name="Liu Y."/>
            <person name="Lai Q."/>
            <person name="Shao Z."/>
        </authorList>
    </citation>
    <scope>NUCLEOTIDE SEQUENCE [LARGE SCALE GENOMIC DNA]</scope>
    <source>
        <strain evidence="12">R22</strain>
    </source>
</reference>
<evidence type="ECO:0000256" key="3">
    <source>
        <dbReference type="ARBA" id="ARBA00022643"/>
    </source>
</evidence>
<evidence type="ECO:0000256" key="1">
    <source>
        <dbReference type="ARBA" id="ARBA00007118"/>
    </source>
</evidence>
<organism evidence="11 12">
    <name type="scientific">Idiomarina ramblicola</name>
    <dbReference type="NCBI Taxonomy" id="263724"/>
    <lineage>
        <taxon>Bacteria</taxon>
        <taxon>Pseudomonadati</taxon>
        <taxon>Pseudomonadota</taxon>
        <taxon>Gammaproteobacteria</taxon>
        <taxon>Alteromonadales</taxon>
        <taxon>Idiomarinaceae</taxon>
        <taxon>Idiomarina</taxon>
    </lineage>
</organism>
<dbReference type="AlphaFoldDB" id="A0A432Z565"/>
<accession>A0A432Z565</accession>
<dbReference type="RefSeq" id="WP_126779349.1">
    <property type="nucleotide sequence ID" value="NZ_PIQC01000001.1"/>
</dbReference>
<feature type="compositionally biased region" description="Polar residues" evidence="9">
    <location>
        <begin position="8"/>
        <end position="22"/>
    </location>
</feature>
<evidence type="ECO:0000256" key="8">
    <source>
        <dbReference type="PIRSR" id="PIRSR000232-1"/>
    </source>
</evidence>
<feature type="region of interest" description="Disordered" evidence="9">
    <location>
        <begin position="1"/>
        <end position="22"/>
    </location>
</feature>
<dbReference type="OrthoDB" id="9804207at2"/>
<dbReference type="GO" id="GO:0016491">
    <property type="term" value="F:oxidoreductase activity"/>
    <property type="evidence" value="ECO:0007669"/>
    <property type="project" value="UniProtKB-UniRule"/>
</dbReference>
<keyword evidence="3 7" id="KW-0288">FMN</keyword>
<comment type="cofactor">
    <cofactor evidence="8">
        <name>FMN</name>
        <dbReference type="ChEBI" id="CHEBI:58210"/>
    </cofactor>
    <text evidence="8">Binds 1 FMN per subunit.</text>
</comment>
<evidence type="ECO:0000256" key="2">
    <source>
        <dbReference type="ARBA" id="ARBA00022630"/>
    </source>
</evidence>
<evidence type="ECO:0000313" key="11">
    <source>
        <dbReference type="EMBL" id="RUO73030.1"/>
    </source>
</evidence>
<keyword evidence="5 7" id="KW-0560">Oxidoreductase</keyword>
<evidence type="ECO:0000256" key="9">
    <source>
        <dbReference type="SAM" id="MobiDB-lite"/>
    </source>
</evidence>
<dbReference type="EC" id="1.-.-.-" evidence="7"/>
<dbReference type="CDD" id="cd02135">
    <property type="entry name" value="YdjA-like"/>
    <property type="match status" value="1"/>
</dbReference>
<keyword evidence="2 7" id="KW-0285">Flavoprotein</keyword>
<dbReference type="SUPFAM" id="SSF55469">
    <property type="entry name" value="FMN-dependent nitroreductase-like"/>
    <property type="match status" value="1"/>
</dbReference>
<protein>
    <recommendedName>
        <fullName evidence="7">Putative NAD(P)H nitroreductase</fullName>
        <ecNumber evidence="7">1.-.-.-</ecNumber>
    </recommendedName>
</protein>
<dbReference type="InterPro" id="IPR029479">
    <property type="entry name" value="Nitroreductase"/>
</dbReference>
<name>A0A432Z565_9GAMM</name>
<feature type="binding site" description="in other chain" evidence="8">
    <location>
        <begin position="131"/>
        <end position="133"/>
    </location>
    <ligand>
        <name>FMN</name>
        <dbReference type="ChEBI" id="CHEBI:58210"/>
        <note>ligand shared between dimeric partners</note>
    </ligand>
</feature>
<dbReference type="Gene3D" id="3.40.109.10">
    <property type="entry name" value="NADH Oxidase"/>
    <property type="match status" value="1"/>
</dbReference>
<dbReference type="Pfam" id="PF00881">
    <property type="entry name" value="Nitroreductase"/>
    <property type="match status" value="1"/>
</dbReference>
<evidence type="ECO:0000256" key="5">
    <source>
        <dbReference type="ARBA" id="ARBA00023002"/>
    </source>
</evidence>
<evidence type="ECO:0000259" key="10">
    <source>
        <dbReference type="Pfam" id="PF00881"/>
    </source>
</evidence>
<evidence type="ECO:0000256" key="6">
    <source>
        <dbReference type="ARBA" id="ARBA00023027"/>
    </source>
</evidence>
<sequence length="188" mass="20846">MKAEELLTTRSSMPRLNEPGPTQEQLELIQAAAVRAPDHMGLTPYQFIQFQGKERQLLADIYQQAAQLSGFSETVVEQAGQLPFRAPLVIVSCLRFQEHQKVPRDEQLCTVACATHGMQQAAFSQGIGAIWRTGWMAEDEFIKEQLGLSVDDAIVGFLYVGTPAVPTPIKPQKDPSPFFMDANDLVLD</sequence>
<evidence type="ECO:0000313" key="12">
    <source>
        <dbReference type="Proteomes" id="UP000288058"/>
    </source>
</evidence>
<keyword evidence="4 7" id="KW-0521">NADP</keyword>
<feature type="binding site" evidence="8">
    <location>
        <position position="35"/>
    </location>
    <ligand>
        <name>FMN</name>
        <dbReference type="ChEBI" id="CHEBI:58210"/>
        <note>ligand shared between dimeric partners</note>
    </ligand>
</feature>
<dbReference type="InterPro" id="IPR052530">
    <property type="entry name" value="NAD(P)H_nitroreductase"/>
</dbReference>